<evidence type="ECO:0000313" key="1">
    <source>
        <dbReference type="EMBL" id="MDX9686369.1"/>
    </source>
</evidence>
<evidence type="ECO:0000313" key="2">
    <source>
        <dbReference type="Proteomes" id="UP001281217"/>
    </source>
</evidence>
<name>A0ABU5BVU4_9GAMM</name>
<accession>A0ABU5BVU4</accession>
<proteinExistence type="predicted"/>
<comment type="caution">
    <text evidence="1">The sequence shown here is derived from an EMBL/GenBank/DDBJ whole genome shotgun (WGS) entry which is preliminary data.</text>
</comment>
<sequence>MSAQLRIQLFDRLVNRNNGTALRVIQLHAWGITGIDDAGRMQDLRMDSALAHDWMPGDPALPA</sequence>
<dbReference type="Proteomes" id="UP001281217">
    <property type="component" value="Unassembled WGS sequence"/>
</dbReference>
<gene>
    <name evidence="1" type="ORF">RED13_000758</name>
</gene>
<dbReference type="EMBL" id="JAVRDO010000002">
    <property type="protein sequence ID" value="MDX9686369.1"/>
    <property type="molecule type" value="Genomic_DNA"/>
</dbReference>
<organism evidence="1 2">
    <name type="scientific">Halopseudomonas formosensis</name>
    <dbReference type="NCBI Taxonomy" id="1002526"/>
    <lineage>
        <taxon>Bacteria</taxon>
        <taxon>Pseudomonadati</taxon>
        <taxon>Pseudomonadota</taxon>
        <taxon>Gammaproteobacteria</taxon>
        <taxon>Pseudomonadales</taxon>
        <taxon>Pseudomonadaceae</taxon>
        <taxon>Halopseudomonas</taxon>
    </lineage>
</organism>
<keyword evidence="2" id="KW-1185">Reference proteome</keyword>
<reference evidence="2" key="1">
    <citation type="submission" date="2023-07" db="EMBL/GenBank/DDBJ databases">
        <authorList>
            <person name="de Witt J."/>
        </authorList>
    </citation>
    <scope>NUCLEOTIDE SEQUENCE [LARGE SCALE GENOMIC DNA]</scope>
    <source>
        <strain evidence="2">FZJ</strain>
    </source>
</reference>
<protein>
    <submittedName>
        <fullName evidence="1">Uncharacterized protein</fullName>
    </submittedName>
</protein>
<dbReference type="RefSeq" id="WP_273125611.1">
    <property type="nucleotide sequence ID" value="NZ_JAVRDO010000002.1"/>
</dbReference>